<dbReference type="AlphaFoldDB" id="A0A2T4C4K2"/>
<reference evidence="2 3" key="1">
    <citation type="submission" date="2016-07" db="EMBL/GenBank/DDBJ databases">
        <title>Multiple horizontal gene transfer events from other fungi enriched the ability of initially mycotrophic Trichoderma (Ascomycota) to feed on dead plant biomass.</title>
        <authorList>
            <consortium name="DOE Joint Genome Institute"/>
            <person name="Aerts A."/>
            <person name="Atanasova L."/>
            <person name="Chenthamara K."/>
            <person name="Zhang J."/>
            <person name="Grujic M."/>
            <person name="Henrissat B."/>
            <person name="Kuo A."/>
            <person name="Salamov A."/>
            <person name="Lipzen A."/>
            <person name="Labutti K."/>
            <person name="Barry K."/>
            <person name="Miao Y."/>
            <person name="Rahimi M.J."/>
            <person name="Shen Q."/>
            <person name="Grigoriev I.V."/>
            <person name="Kubicek C.P."/>
            <person name="Druzhinina I.S."/>
        </authorList>
    </citation>
    <scope>NUCLEOTIDE SEQUENCE [LARGE SCALE GENOMIC DNA]</scope>
    <source>
        <strain evidence="2 3">ATCC 18648</strain>
    </source>
</reference>
<proteinExistence type="predicted"/>
<evidence type="ECO:0000313" key="3">
    <source>
        <dbReference type="Proteomes" id="UP000240760"/>
    </source>
</evidence>
<dbReference type="EMBL" id="KZ679132">
    <property type="protein sequence ID" value="PTB76483.1"/>
    <property type="molecule type" value="Genomic_DNA"/>
</dbReference>
<accession>A0A2T4C4K2</accession>
<organism evidence="2 3">
    <name type="scientific">Trichoderma longibrachiatum ATCC 18648</name>
    <dbReference type="NCBI Taxonomy" id="983965"/>
    <lineage>
        <taxon>Eukaryota</taxon>
        <taxon>Fungi</taxon>
        <taxon>Dikarya</taxon>
        <taxon>Ascomycota</taxon>
        <taxon>Pezizomycotina</taxon>
        <taxon>Sordariomycetes</taxon>
        <taxon>Hypocreomycetidae</taxon>
        <taxon>Hypocreales</taxon>
        <taxon>Hypocreaceae</taxon>
        <taxon>Trichoderma</taxon>
    </lineage>
</organism>
<dbReference type="Proteomes" id="UP000240760">
    <property type="component" value="Unassembled WGS sequence"/>
</dbReference>
<feature type="region of interest" description="Disordered" evidence="1">
    <location>
        <begin position="32"/>
        <end position="57"/>
    </location>
</feature>
<name>A0A2T4C4K2_TRILO</name>
<feature type="non-terminal residue" evidence="2">
    <location>
        <position position="57"/>
    </location>
</feature>
<dbReference type="OrthoDB" id="5346159at2759"/>
<evidence type="ECO:0000256" key="1">
    <source>
        <dbReference type="SAM" id="MobiDB-lite"/>
    </source>
</evidence>
<sequence length="57" mass="6300">MAPAAGRTLPAKRNPLLVEDIPPYSELVSRRRLGQTKLTPKMVGNEEAEADATRRRA</sequence>
<evidence type="ECO:0000313" key="2">
    <source>
        <dbReference type="EMBL" id="PTB76483.1"/>
    </source>
</evidence>
<keyword evidence="3" id="KW-1185">Reference proteome</keyword>
<protein>
    <submittedName>
        <fullName evidence="2">Uncharacterized protein</fullName>
    </submittedName>
</protein>
<dbReference type="STRING" id="983965.A0A2T4C4K2"/>
<gene>
    <name evidence="2" type="ORF">M440DRAFT_1431151</name>
</gene>